<evidence type="ECO:0000256" key="1">
    <source>
        <dbReference type="SAM" id="MobiDB-lite"/>
    </source>
</evidence>
<dbReference type="Proteomes" id="UP001159363">
    <property type="component" value="Chromosome 2"/>
</dbReference>
<protein>
    <submittedName>
        <fullName evidence="2">Uncharacterized protein</fullName>
    </submittedName>
</protein>
<reference evidence="2 3" key="1">
    <citation type="submission" date="2023-02" db="EMBL/GenBank/DDBJ databases">
        <title>LHISI_Scaffold_Assembly.</title>
        <authorList>
            <person name="Stuart O.P."/>
            <person name="Cleave R."/>
            <person name="Magrath M.J.L."/>
            <person name="Mikheyev A.S."/>
        </authorList>
    </citation>
    <scope>NUCLEOTIDE SEQUENCE [LARGE SCALE GENOMIC DNA]</scope>
    <source>
        <strain evidence="2">Daus_M_001</strain>
        <tissue evidence="2">Leg muscle</tissue>
    </source>
</reference>
<keyword evidence="3" id="KW-1185">Reference proteome</keyword>
<organism evidence="2 3">
    <name type="scientific">Dryococelus australis</name>
    <dbReference type="NCBI Taxonomy" id="614101"/>
    <lineage>
        <taxon>Eukaryota</taxon>
        <taxon>Metazoa</taxon>
        <taxon>Ecdysozoa</taxon>
        <taxon>Arthropoda</taxon>
        <taxon>Hexapoda</taxon>
        <taxon>Insecta</taxon>
        <taxon>Pterygota</taxon>
        <taxon>Neoptera</taxon>
        <taxon>Polyneoptera</taxon>
        <taxon>Phasmatodea</taxon>
        <taxon>Verophasmatodea</taxon>
        <taxon>Anareolatae</taxon>
        <taxon>Phasmatidae</taxon>
        <taxon>Eurycanthinae</taxon>
        <taxon>Dryococelus</taxon>
    </lineage>
</organism>
<dbReference type="EMBL" id="JARBHB010000002">
    <property type="protein sequence ID" value="KAJ8892058.1"/>
    <property type="molecule type" value="Genomic_DNA"/>
</dbReference>
<evidence type="ECO:0000313" key="2">
    <source>
        <dbReference type="EMBL" id="KAJ8892058.1"/>
    </source>
</evidence>
<evidence type="ECO:0000313" key="3">
    <source>
        <dbReference type="Proteomes" id="UP001159363"/>
    </source>
</evidence>
<comment type="caution">
    <text evidence="2">The sequence shown here is derived from an EMBL/GenBank/DDBJ whole genome shotgun (WGS) entry which is preliminary data.</text>
</comment>
<gene>
    <name evidence="2" type="ORF">PR048_004632</name>
</gene>
<name>A0ABQ9I7V9_9NEOP</name>
<accession>A0ABQ9I7V9</accession>
<sequence>MALDFTSFDGSSLTELEFYNNFTISFDLRKNEVIRPVAVIRVDTAQENILNMQEDLKQGLEKGQFSANKLHHIRYANCMNVELRRLGFLVTLAKRRLNFYGRIARMNNNRLTKRILNLAISMKVKNNWLLEIERDLQEIGITGYIIQDRCRFETLVNSHKFANKQNIRTNNTWTDEPRFNPGELESPDFNMCRFARSRHFRYFYAMFQEANWLSQRRGAELGSYIPSCITHCLTCLVVDRSTSQRKSVVVALGRPFDSIHSHAIKPLGYGIRFMNGRIVIAATGRKMWMVRGAGPRWLSEYTARLPPRRTGFSTRSGQSEFSHVGIVPDDAALQGFSRGNPRFPTLRCCSILTSFHLFRLSRPRGYEPYKSLNSTRRQRERTRWLRTPLLLAEAGSASGLLLLLLACVTCPAGMACRNILLVQVHHLPRSQKIAPRVIYWRRGLCCALPRARMVFPRGLQSFNDQLPFKCQVAARRVYWRRGLYRALPPAMLLTSRLSEGVLLLGDAKYGLPLCWLRGLYCASPSTWLITSVLSAEAYGLAVTHHSSRAVLTARLVLRPGALRGRPHLAGPQRRHAGLTWGGLCVARQRPLGDRPQLRVLRLLVSPQVHLTLERPPAQVTSKRLEARVLPAVRDQVRRLAKRLAANLALVRFLPCNKQRYKYRIRCKLHMGKGLGEDSAMDIVRDSSQHSPGVISENHGKPKSGWPDRESNPYPPECESSELPLRHLTR</sequence>
<feature type="region of interest" description="Disordered" evidence="1">
    <location>
        <begin position="685"/>
        <end position="729"/>
    </location>
</feature>
<proteinExistence type="predicted"/>